<dbReference type="InterPro" id="IPR001444">
    <property type="entry name" value="Flag_bb_rod_N"/>
</dbReference>
<dbReference type="GO" id="GO:0005576">
    <property type="term" value="C:extracellular region"/>
    <property type="evidence" value="ECO:0007669"/>
    <property type="project" value="UniProtKB-SubCell"/>
</dbReference>
<keyword evidence="11" id="KW-0282">Flagellum</keyword>
<evidence type="ECO:0000256" key="5">
    <source>
        <dbReference type="ARBA" id="ARBA00022525"/>
    </source>
</evidence>
<evidence type="ECO:0000259" key="8">
    <source>
        <dbReference type="Pfam" id="PF00460"/>
    </source>
</evidence>
<evidence type="ECO:0000256" key="1">
    <source>
        <dbReference type="ARBA" id="ARBA00004365"/>
    </source>
</evidence>
<evidence type="ECO:0000259" key="9">
    <source>
        <dbReference type="Pfam" id="PF06429"/>
    </source>
</evidence>
<accession>A0A0S4L6S3</accession>
<dbReference type="PANTHER" id="PTHR30033">
    <property type="entry name" value="FLAGELLAR HOOK-ASSOCIATED PROTEIN 1"/>
    <property type="match status" value="1"/>
</dbReference>
<dbReference type="Pfam" id="PF06429">
    <property type="entry name" value="Flg_bbr_C"/>
    <property type="match status" value="1"/>
</dbReference>
<dbReference type="PANTHER" id="PTHR30033:SF1">
    <property type="entry name" value="FLAGELLAR HOOK-ASSOCIATED PROTEIN 1"/>
    <property type="match status" value="1"/>
</dbReference>
<feature type="domain" description="Flagellar basal body rod protein N-terminal" evidence="8">
    <location>
        <begin position="9"/>
        <end position="37"/>
    </location>
</feature>
<dbReference type="PRINTS" id="PR01005">
    <property type="entry name" value="FLGHOOKAP1"/>
</dbReference>
<keyword evidence="11" id="KW-0966">Cell projection</keyword>
<reference evidence="12" key="1">
    <citation type="submission" date="2015-10" db="EMBL/GenBank/DDBJ databases">
        <authorList>
            <person name="Luecker S."/>
            <person name="Luecker S."/>
        </authorList>
    </citation>
    <scope>NUCLEOTIDE SEQUENCE [LARGE SCALE GENOMIC DNA]</scope>
</reference>
<evidence type="ECO:0000256" key="3">
    <source>
        <dbReference type="ARBA" id="ARBA00009677"/>
    </source>
</evidence>
<dbReference type="NCBIfam" id="TIGR02492">
    <property type="entry name" value="flgK_ends"/>
    <property type="match status" value="1"/>
</dbReference>
<keyword evidence="6" id="KW-0975">Bacterial flagellum</keyword>
<evidence type="ECO:0000313" key="11">
    <source>
        <dbReference type="EMBL" id="CUS31558.1"/>
    </source>
</evidence>
<dbReference type="EMBL" id="CZPZ01000001">
    <property type="protein sequence ID" value="CUS31558.1"/>
    <property type="molecule type" value="Genomic_DNA"/>
</dbReference>
<feature type="domain" description="Flagellar hook-associated protein FlgK helical" evidence="10">
    <location>
        <begin position="97"/>
        <end position="329"/>
    </location>
</feature>
<feature type="domain" description="Flagellar basal-body/hook protein C-terminal" evidence="9">
    <location>
        <begin position="634"/>
        <end position="672"/>
    </location>
</feature>
<dbReference type="GO" id="GO:0009424">
    <property type="term" value="C:bacterial-type flagellum hook"/>
    <property type="evidence" value="ECO:0007669"/>
    <property type="project" value="InterPro"/>
</dbReference>
<dbReference type="GO" id="GO:0005198">
    <property type="term" value="F:structural molecule activity"/>
    <property type="evidence" value="ECO:0007669"/>
    <property type="project" value="InterPro"/>
</dbReference>
<keyword evidence="12" id="KW-1185">Reference proteome</keyword>
<evidence type="ECO:0000256" key="6">
    <source>
        <dbReference type="ARBA" id="ARBA00023143"/>
    </source>
</evidence>
<evidence type="ECO:0000256" key="4">
    <source>
        <dbReference type="ARBA" id="ARBA00016244"/>
    </source>
</evidence>
<comment type="subcellular location">
    <subcellularLocation>
        <location evidence="1">Bacterial flagellum</location>
    </subcellularLocation>
    <subcellularLocation>
        <location evidence="2">Secreted</location>
    </subcellularLocation>
</comment>
<sequence length="675" mass="70651">MIGLSSLFDIARSALVTSQQALTVTGQNIANVNTPGYSRQEAVLTERPPLNGQPGMVGTGVQATSIRRYTDQFINRQLTTVQQNLGRLSVSREELFRLQNLFGDSNNQGVAARMNDFFRGLQDVSTNPGGLAARSVLLANARQLASSLNQVSSDLVAARQSLNFQVQQTVMEINSLSKQIAELNNQIVTAEVTGQNANDLRDQRELALNELAVRIDITTVESGTGALTVFAARGQVLVEGTTIRQLNAIEDSDNEGLFSIGYSTGGTRPLSIDALISNGRLRSLLDVRDTTVRDLNASFDRLSATLANAVNMIHRRGYGLDGSTGLDFFNPAAVSARAVTANQGVAAINGGAIAANSLLTFHDYEIRFSSATAYSIVDATTGATIRGNYTGTAITAPSTDAPLSIVTGVNDTLTVTVDGVASGTITLAGTASPGLSYTSGSALAQEVQAKINADGALQAAGKTVAVTYDATTNRLVMTSNDTTAASAVDMTGGTARASLGLSAGLSTAASGTYAGPATLTFDGLSVTLTGAAAAGDVFEVDSYSHAARDLAVTLTNPSSVAASSTRTGTPGNNTNLLSLVALQHQRFASLENGSLQDAYRSVAAELGVAAQTADREKEAKEILKDQIETLRAQVSGVSMDEELVNLIKFQRGFEAASRLVRLTDEMFQTLLSIKP</sequence>
<evidence type="ECO:0000256" key="2">
    <source>
        <dbReference type="ARBA" id="ARBA00004613"/>
    </source>
</evidence>
<dbReference type="SUPFAM" id="SSF64518">
    <property type="entry name" value="Phase 1 flagellin"/>
    <property type="match status" value="2"/>
</dbReference>
<keyword evidence="7" id="KW-0175">Coiled coil</keyword>
<keyword evidence="5" id="KW-0964">Secreted</keyword>
<dbReference type="Proteomes" id="UP000198736">
    <property type="component" value="Unassembled WGS sequence"/>
</dbReference>
<proteinExistence type="inferred from homology"/>
<dbReference type="InterPro" id="IPR053927">
    <property type="entry name" value="FlgK_helical"/>
</dbReference>
<keyword evidence="11" id="KW-0969">Cilium</keyword>
<dbReference type="Pfam" id="PF22638">
    <property type="entry name" value="FlgK_D1"/>
    <property type="match status" value="1"/>
</dbReference>
<dbReference type="GO" id="GO:0044780">
    <property type="term" value="P:bacterial-type flagellum assembly"/>
    <property type="evidence" value="ECO:0007669"/>
    <property type="project" value="InterPro"/>
</dbReference>
<dbReference type="RefSeq" id="WP_090893787.1">
    <property type="nucleotide sequence ID" value="NZ_CZPZ01000001.1"/>
</dbReference>
<evidence type="ECO:0000313" key="12">
    <source>
        <dbReference type="Proteomes" id="UP000198736"/>
    </source>
</evidence>
<gene>
    <name evidence="11" type="ORF">COMA2_10174</name>
</gene>
<feature type="coiled-coil region" evidence="7">
    <location>
        <begin position="166"/>
        <end position="193"/>
    </location>
</feature>
<evidence type="ECO:0000259" key="10">
    <source>
        <dbReference type="Pfam" id="PF22638"/>
    </source>
</evidence>
<organism evidence="11 12">
    <name type="scientific">Candidatus Nitrospira nitrificans</name>
    <dbReference type="NCBI Taxonomy" id="1742973"/>
    <lineage>
        <taxon>Bacteria</taxon>
        <taxon>Pseudomonadati</taxon>
        <taxon>Nitrospirota</taxon>
        <taxon>Nitrospiria</taxon>
        <taxon>Nitrospirales</taxon>
        <taxon>Nitrospiraceae</taxon>
        <taxon>Nitrospira</taxon>
    </lineage>
</organism>
<dbReference type="InterPro" id="IPR010930">
    <property type="entry name" value="Flg_bb/hook_C_dom"/>
</dbReference>
<protein>
    <recommendedName>
        <fullName evidence="4">Flagellar hook-associated protein 1</fullName>
    </recommendedName>
</protein>
<dbReference type="AlphaFoldDB" id="A0A0S4L6S3"/>
<comment type="similarity">
    <text evidence="3">Belongs to the flagella basal body rod proteins family.</text>
</comment>
<evidence type="ECO:0000256" key="7">
    <source>
        <dbReference type="SAM" id="Coils"/>
    </source>
</evidence>
<dbReference type="STRING" id="1742973.COMA2_10174"/>
<name>A0A0S4L6S3_9BACT</name>
<dbReference type="OrthoDB" id="9802553at2"/>
<dbReference type="Pfam" id="PF00460">
    <property type="entry name" value="Flg_bb_rod"/>
    <property type="match status" value="1"/>
</dbReference>
<dbReference type="InterPro" id="IPR002371">
    <property type="entry name" value="FlgK"/>
</dbReference>